<accession>A0AAU9VEU0</accession>
<protein>
    <recommendedName>
        <fullName evidence="3">SCAN domain-containing protein 3</fullName>
    </recommendedName>
</protein>
<dbReference type="EMBL" id="CAKOGL010000043">
    <property type="protein sequence ID" value="CAH2108909.1"/>
    <property type="molecule type" value="Genomic_DNA"/>
</dbReference>
<dbReference type="Proteomes" id="UP001153954">
    <property type="component" value="Unassembled WGS sequence"/>
</dbReference>
<dbReference type="PANTHER" id="PTHR45913:SF22">
    <property type="entry name" value="SCAN BOX DOMAIN-CONTAINING PROTEIN"/>
    <property type="match status" value="1"/>
</dbReference>
<keyword evidence="2" id="KW-1185">Reference proteome</keyword>
<dbReference type="PANTHER" id="PTHR45913">
    <property type="entry name" value="EPM2A-INTERACTING PROTEIN 1"/>
    <property type="match status" value="1"/>
</dbReference>
<name>A0AAU9VEU0_EUPED</name>
<sequence length="413" mass="47556">MDESTLRDSDAVLITYVRYIDEGNFAEEMLFCKRLESTTTSKDIYNKLKNYLDVNDIPMKNITSCAADGAPNMMGKKNGCLKLMKDANLEMIIVHCVIHKENLVAKNISPVLNEVLHTVIKCVNAIKANAKCERLFKLFCEEQNEDYVRLLLHTEVRWLSKGNCLKRFMQLFDTLGDFLSEKPEMKYLLTINGKAFVSYLADIFEKLNILNKQLQGPNKTLVDAKAKIFGFITNIELYQKHINNKNFEQFHWLQKCEVTDTALLVIVNHLNILSADLKERFSDLKQIDFPTWMMQPLLVDLSDISNMQYQEELAELQNDESVKTLFNIKGAMAWLCEETETKYPNATKYARKLLQPFPSSYLAECGFSAVNDLLIKKRNRLDITQRGDLRLKLSKLEPNIKSLCSKHQAQGSH</sequence>
<dbReference type="SUPFAM" id="SSF53098">
    <property type="entry name" value="Ribonuclease H-like"/>
    <property type="match status" value="1"/>
</dbReference>
<evidence type="ECO:0008006" key="3">
    <source>
        <dbReference type="Google" id="ProtNLM"/>
    </source>
</evidence>
<proteinExistence type="predicted"/>
<organism evidence="1 2">
    <name type="scientific">Euphydryas editha</name>
    <name type="common">Edith's checkerspot</name>
    <dbReference type="NCBI Taxonomy" id="104508"/>
    <lineage>
        <taxon>Eukaryota</taxon>
        <taxon>Metazoa</taxon>
        <taxon>Ecdysozoa</taxon>
        <taxon>Arthropoda</taxon>
        <taxon>Hexapoda</taxon>
        <taxon>Insecta</taxon>
        <taxon>Pterygota</taxon>
        <taxon>Neoptera</taxon>
        <taxon>Endopterygota</taxon>
        <taxon>Lepidoptera</taxon>
        <taxon>Glossata</taxon>
        <taxon>Ditrysia</taxon>
        <taxon>Papilionoidea</taxon>
        <taxon>Nymphalidae</taxon>
        <taxon>Nymphalinae</taxon>
        <taxon>Euphydryas</taxon>
    </lineage>
</organism>
<evidence type="ECO:0000313" key="2">
    <source>
        <dbReference type="Proteomes" id="UP001153954"/>
    </source>
</evidence>
<evidence type="ECO:0000313" key="1">
    <source>
        <dbReference type="EMBL" id="CAH2108909.1"/>
    </source>
</evidence>
<gene>
    <name evidence="1" type="ORF">EEDITHA_LOCUS22803</name>
</gene>
<reference evidence="1" key="1">
    <citation type="submission" date="2022-03" db="EMBL/GenBank/DDBJ databases">
        <authorList>
            <person name="Tunstrom K."/>
        </authorList>
    </citation>
    <scope>NUCLEOTIDE SEQUENCE</scope>
</reference>
<dbReference type="AlphaFoldDB" id="A0AAU9VEU0"/>
<dbReference type="InterPro" id="IPR012337">
    <property type="entry name" value="RNaseH-like_sf"/>
</dbReference>
<comment type="caution">
    <text evidence="1">The sequence shown here is derived from an EMBL/GenBank/DDBJ whole genome shotgun (WGS) entry which is preliminary data.</text>
</comment>